<accession>H2Y1J2</accession>
<dbReference type="Ensembl" id="ENSCINT00000030727.1">
    <property type="protein sequence ID" value="ENSCINP00000035776.1"/>
    <property type="gene ID" value="ENSCING00000022189.1"/>
</dbReference>
<keyword evidence="4" id="KW-1185">Reference proteome</keyword>
<reference evidence="3" key="2">
    <citation type="journal article" date="2008" name="Genome Biol.">
        <title>Improved genome assembly and evidence-based global gene model set for the chordate Ciona intestinalis: new insight into intron and operon populations.</title>
        <authorList>
            <person name="Satou Y."/>
            <person name="Mineta K."/>
            <person name="Ogasawara M."/>
            <person name="Sasakura Y."/>
            <person name="Shoguchi E."/>
            <person name="Ueno K."/>
            <person name="Yamada L."/>
            <person name="Matsumoto J."/>
            <person name="Wasserscheid J."/>
            <person name="Dewar K."/>
            <person name="Wiley G.B."/>
            <person name="Macmil S.L."/>
            <person name="Roe B.A."/>
            <person name="Zeller R.W."/>
            <person name="Hastings K.E."/>
            <person name="Lemaire P."/>
            <person name="Lindquist E."/>
            <person name="Endo T."/>
            <person name="Hotta K."/>
            <person name="Inaba K."/>
        </authorList>
    </citation>
    <scope>NUCLEOTIDE SEQUENCE [LARGE SCALE GENOMIC DNA]</scope>
    <source>
        <strain evidence="3">wild type</strain>
    </source>
</reference>
<name>H2Y1J2_CIOIN</name>
<proteinExistence type="predicted"/>
<dbReference type="GO" id="GO:1904294">
    <property type="term" value="P:positive regulation of ERAD pathway"/>
    <property type="evidence" value="ECO:0000318"/>
    <property type="project" value="GO_Central"/>
</dbReference>
<feature type="transmembrane region" description="Helical" evidence="2">
    <location>
        <begin position="366"/>
        <end position="386"/>
    </location>
</feature>
<dbReference type="GO" id="GO:0005783">
    <property type="term" value="C:endoplasmic reticulum"/>
    <property type="evidence" value="ECO:0000318"/>
    <property type="project" value="GO_Central"/>
</dbReference>
<reference evidence="4" key="1">
    <citation type="journal article" date="2002" name="Science">
        <title>The draft genome of Ciona intestinalis: insights into chordate and vertebrate origins.</title>
        <authorList>
            <person name="Dehal P."/>
            <person name="Satou Y."/>
            <person name="Campbell R.K."/>
            <person name="Chapman J."/>
            <person name="Degnan B."/>
            <person name="De Tomaso A."/>
            <person name="Davidson B."/>
            <person name="Di Gregorio A."/>
            <person name="Gelpke M."/>
            <person name="Goodstein D.M."/>
            <person name="Harafuji N."/>
            <person name="Hastings K.E."/>
            <person name="Ho I."/>
            <person name="Hotta K."/>
            <person name="Huang W."/>
            <person name="Kawashima T."/>
            <person name="Lemaire P."/>
            <person name="Martinez D."/>
            <person name="Meinertzhagen I.A."/>
            <person name="Necula S."/>
            <person name="Nonaka M."/>
            <person name="Putnam N."/>
            <person name="Rash S."/>
            <person name="Saiga H."/>
            <person name="Satake M."/>
            <person name="Terry A."/>
            <person name="Yamada L."/>
            <person name="Wang H.G."/>
            <person name="Awazu S."/>
            <person name="Azumi K."/>
            <person name="Boore J."/>
            <person name="Branno M."/>
            <person name="Chin-Bow S."/>
            <person name="DeSantis R."/>
            <person name="Doyle S."/>
            <person name="Francino P."/>
            <person name="Keys D.N."/>
            <person name="Haga S."/>
            <person name="Hayashi H."/>
            <person name="Hino K."/>
            <person name="Imai K.S."/>
            <person name="Inaba K."/>
            <person name="Kano S."/>
            <person name="Kobayashi K."/>
            <person name="Kobayashi M."/>
            <person name="Lee B.I."/>
            <person name="Makabe K.W."/>
            <person name="Manohar C."/>
            <person name="Matassi G."/>
            <person name="Medina M."/>
            <person name="Mochizuki Y."/>
            <person name="Mount S."/>
            <person name="Morishita T."/>
            <person name="Miura S."/>
            <person name="Nakayama A."/>
            <person name="Nishizaka S."/>
            <person name="Nomoto H."/>
            <person name="Ohta F."/>
            <person name="Oishi K."/>
            <person name="Rigoutsos I."/>
            <person name="Sano M."/>
            <person name="Sasaki A."/>
            <person name="Sasakura Y."/>
            <person name="Shoguchi E."/>
            <person name="Shin-i T."/>
            <person name="Spagnuolo A."/>
            <person name="Stainier D."/>
            <person name="Suzuki M.M."/>
            <person name="Tassy O."/>
            <person name="Takatori N."/>
            <person name="Tokuoka M."/>
            <person name="Yagi K."/>
            <person name="Yoshizaki F."/>
            <person name="Wada S."/>
            <person name="Zhang C."/>
            <person name="Hyatt P.D."/>
            <person name="Larimer F."/>
            <person name="Detter C."/>
            <person name="Doggett N."/>
            <person name="Glavina T."/>
            <person name="Hawkins T."/>
            <person name="Richardson P."/>
            <person name="Lucas S."/>
            <person name="Kohara Y."/>
            <person name="Levine M."/>
            <person name="Satoh N."/>
            <person name="Rokhsar D.S."/>
        </authorList>
    </citation>
    <scope>NUCLEOTIDE SEQUENCE [LARGE SCALE GENOMIC DNA]</scope>
</reference>
<dbReference type="PANTHER" id="PTHR21650">
    <property type="entry name" value="MEMBRALIN/KINETOCHORE PROTEIN NUF2"/>
    <property type="match status" value="1"/>
</dbReference>
<feature type="transmembrane region" description="Helical" evidence="2">
    <location>
        <begin position="336"/>
        <end position="354"/>
    </location>
</feature>
<dbReference type="EMBL" id="EAAA01000829">
    <property type="status" value="NOT_ANNOTATED_CDS"/>
    <property type="molecule type" value="Genomic_DNA"/>
</dbReference>
<evidence type="ECO:0000256" key="1">
    <source>
        <dbReference type="SAM" id="MobiDB-lite"/>
    </source>
</evidence>
<dbReference type="Proteomes" id="UP000008144">
    <property type="component" value="Chromosome 11"/>
</dbReference>
<dbReference type="GeneTree" id="ENSGT00390000013329"/>
<keyword evidence="2" id="KW-0812">Transmembrane</keyword>
<keyword evidence="2" id="KW-0472">Membrane</keyword>
<dbReference type="OMA" id="THESMIG"/>
<feature type="region of interest" description="Disordered" evidence="1">
    <location>
        <begin position="456"/>
        <end position="499"/>
    </location>
</feature>
<organism evidence="3 4">
    <name type="scientific">Ciona intestinalis</name>
    <name type="common">Transparent sea squirt</name>
    <name type="synonym">Ascidia intestinalis</name>
    <dbReference type="NCBI Taxonomy" id="7719"/>
    <lineage>
        <taxon>Eukaryota</taxon>
        <taxon>Metazoa</taxon>
        <taxon>Chordata</taxon>
        <taxon>Tunicata</taxon>
        <taxon>Ascidiacea</taxon>
        <taxon>Phlebobranchia</taxon>
        <taxon>Cionidae</taxon>
        <taxon>Ciona</taxon>
    </lineage>
</organism>
<keyword evidence="2" id="KW-1133">Transmembrane helix</keyword>
<evidence type="ECO:0008006" key="5">
    <source>
        <dbReference type="Google" id="ProtNLM"/>
    </source>
</evidence>
<feature type="compositionally biased region" description="Pro residues" evidence="1">
    <location>
        <begin position="489"/>
        <end position="499"/>
    </location>
</feature>
<feature type="transmembrane region" description="Helical" evidence="2">
    <location>
        <begin position="294"/>
        <end position="316"/>
    </location>
</feature>
<feature type="transmembrane region" description="Helical" evidence="2">
    <location>
        <begin position="416"/>
        <end position="436"/>
    </location>
</feature>
<feature type="compositionally biased region" description="Low complexity" evidence="1">
    <location>
        <begin position="460"/>
        <end position="479"/>
    </location>
</feature>
<feature type="transmembrane region" description="Helical" evidence="2">
    <location>
        <begin position="53"/>
        <end position="76"/>
    </location>
</feature>
<sequence length="499" mass="58401">TSDNSPPQPLPRIHTRNVNNFNLYNREGVFMHYLFLNLTMRYTRYFKPVSRRLIEFFTLMNALGMLSLLIYIHFALVRSTSDCLNHVSDIWPRNGILRAQVSYNESLPNYKLYFSSQHLDDSKMSVQSTGYNMEYEYTVPIQNNQLSNLKQWQADLFQKYPFAIQNLDHQSKDKTPNTAKLEAMRIFGPFEPSPIRSYYAIEYSSEFGYLRLSSEARSVLAIPTLVVNLNPDKDQCFGSGLKKFMLETFLGYDDYLMTSIKKLAEKDNSQGYLRNLVTGEYFRFVTLWVNHASVIIAFSAMIVFTLIVTMLLRYSYHQIFMFMVEVLRLLDTDTRLAFPAAPMLTIILALVGMEEIMTEFFHDSTVAFYVILIIWAADQFDVICLHTMVGRRHWVRFFYLYHFSFYIYHYRFNGQYSKLALFTSWLLILHSMLYFLHHYELPAIHRQILALNERNRQHSTDNSNNNNNGNNRDGNAQNTPPTPADDQPHAPPTEPLDQP</sequence>
<dbReference type="AlphaFoldDB" id="H2Y1J2"/>
<dbReference type="STRING" id="7719.ENSCINP00000035776"/>
<dbReference type="FunCoup" id="H2Y1J2">
    <property type="interactions" value="38"/>
</dbReference>
<dbReference type="Pfam" id="PF09746">
    <property type="entry name" value="Membralin"/>
    <property type="match status" value="2"/>
</dbReference>
<reference evidence="3" key="3">
    <citation type="submission" date="2025-08" db="UniProtKB">
        <authorList>
            <consortium name="Ensembl"/>
        </authorList>
    </citation>
    <scope>IDENTIFICATION</scope>
</reference>
<dbReference type="GO" id="GO:0034976">
    <property type="term" value="P:response to endoplasmic reticulum stress"/>
    <property type="evidence" value="ECO:0000318"/>
    <property type="project" value="GO_Central"/>
</dbReference>
<dbReference type="InterPro" id="IPR019144">
    <property type="entry name" value="Membralin"/>
</dbReference>
<evidence type="ECO:0000313" key="4">
    <source>
        <dbReference type="Proteomes" id="UP000008144"/>
    </source>
</evidence>
<evidence type="ECO:0000313" key="3">
    <source>
        <dbReference type="Ensembl" id="ENSCINP00000035776.1"/>
    </source>
</evidence>
<evidence type="ECO:0000256" key="2">
    <source>
        <dbReference type="SAM" id="Phobius"/>
    </source>
</evidence>
<reference evidence="3" key="4">
    <citation type="submission" date="2025-09" db="UniProtKB">
        <authorList>
            <consortium name="Ensembl"/>
        </authorList>
    </citation>
    <scope>IDENTIFICATION</scope>
</reference>
<protein>
    <recommendedName>
        <fullName evidence="5">Membralin</fullName>
    </recommendedName>
</protein>
<dbReference type="InParanoid" id="H2Y1J2"/>
<dbReference type="HOGENOM" id="CLU_019069_2_1_1"/>
<dbReference type="PANTHER" id="PTHR21650:SF4">
    <property type="entry name" value="MEMBRALIN"/>
    <property type="match status" value="1"/>
</dbReference>